<comment type="similarity">
    <text evidence="3 15">Belongs to the NSE1 family.</text>
</comment>
<keyword evidence="12 15" id="KW-0233">DNA recombination</keyword>
<accession>A0A423WNN3</accession>
<dbReference type="Gene3D" id="3.90.1150.220">
    <property type="match status" value="1"/>
</dbReference>
<evidence type="ECO:0000256" key="10">
    <source>
        <dbReference type="ARBA" id="ARBA00022786"/>
    </source>
</evidence>
<proteinExistence type="inferred from homology"/>
<keyword evidence="6 15" id="KW-0808">Transferase</keyword>
<dbReference type="GO" id="GO:0000724">
    <property type="term" value="P:double-strand break repair via homologous recombination"/>
    <property type="evidence" value="ECO:0007669"/>
    <property type="project" value="TreeGrafter"/>
</dbReference>
<dbReference type="InterPro" id="IPR014857">
    <property type="entry name" value="Nse1_RING_C4HC3-type"/>
</dbReference>
<comment type="function">
    <text evidence="15">Acts in a DNA repair pathway for removal of UV-induced DNA damage that is distinct from classical nucleotide excision repair and in repair of ionizing radiation damage. Functions in homologous recombination repair of DNA double strand breaks and in recovery of stalled replication forks.</text>
</comment>
<gene>
    <name evidence="18" type="ORF">VSDG_00355</name>
</gene>
<comment type="caution">
    <text evidence="18">The sequence shown here is derived from an EMBL/GenBank/DDBJ whole genome shotgun (WGS) entry which is preliminary data.</text>
</comment>
<evidence type="ECO:0000256" key="13">
    <source>
        <dbReference type="ARBA" id="ARBA00023204"/>
    </source>
</evidence>
<feature type="domain" description="Non-structural maintenance of chromosomes element 1 RING C4HC3-type" evidence="17">
    <location>
        <begin position="240"/>
        <end position="284"/>
    </location>
</feature>
<comment type="subunit">
    <text evidence="15">Component of the Smc5-Smc6 complex.</text>
</comment>
<dbReference type="Gene3D" id="1.10.10.10">
    <property type="entry name" value="Winged helix-like DNA-binding domain superfamily/Winged helix DNA-binding domain"/>
    <property type="match status" value="1"/>
</dbReference>
<dbReference type="GO" id="GO:0005634">
    <property type="term" value="C:nucleus"/>
    <property type="evidence" value="ECO:0007669"/>
    <property type="project" value="UniProtKB-SubCell"/>
</dbReference>
<evidence type="ECO:0000256" key="8">
    <source>
        <dbReference type="ARBA" id="ARBA00022763"/>
    </source>
</evidence>
<dbReference type="Proteomes" id="UP000284375">
    <property type="component" value="Unassembled WGS sequence"/>
</dbReference>
<dbReference type="Pfam" id="PF08746">
    <property type="entry name" value="zf-RING-like"/>
    <property type="match status" value="1"/>
</dbReference>
<dbReference type="GO" id="GO:0030915">
    <property type="term" value="C:Smc5-Smc6 complex"/>
    <property type="evidence" value="ECO:0007669"/>
    <property type="project" value="UniProtKB-UniRule"/>
</dbReference>
<evidence type="ECO:0000313" key="19">
    <source>
        <dbReference type="Proteomes" id="UP000284375"/>
    </source>
</evidence>
<dbReference type="CDD" id="cd16493">
    <property type="entry name" value="RING-CH-C4HC3_NSE1"/>
    <property type="match status" value="1"/>
</dbReference>
<feature type="compositionally biased region" description="Basic and acidic residues" evidence="16">
    <location>
        <begin position="160"/>
        <end position="180"/>
    </location>
</feature>
<dbReference type="Gene3D" id="3.30.40.10">
    <property type="entry name" value="Zinc/RING finger domain, C3HC4 (zinc finger)"/>
    <property type="match status" value="1"/>
</dbReference>
<dbReference type="GO" id="GO:0061630">
    <property type="term" value="F:ubiquitin protein ligase activity"/>
    <property type="evidence" value="ECO:0007669"/>
    <property type="project" value="UniProtKB-EC"/>
</dbReference>
<feature type="compositionally biased region" description="Acidic residues" evidence="16">
    <location>
        <begin position="327"/>
        <end position="337"/>
    </location>
</feature>
<dbReference type="InterPro" id="IPR013083">
    <property type="entry name" value="Znf_RING/FYVE/PHD"/>
</dbReference>
<protein>
    <recommendedName>
        <fullName evidence="5 15">Non-structural maintenance of chromosomes element 1 homolog</fullName>
        <ecNumber evidence="4 15">2.3.2.27</ecNumber>
    </recommendedName>
</protein>
<keyword evidence="14 15" id="KW-0539">Nucleus</keyword>
<evidence type="ECO:0000256" key="14">
    <source>
        <dbReference type="ARBA" id="ARBA00023242"/>
    </source>
</evidence>
<dbReference type="InterPro" id="IPR036388">
    <property type="entry name" value="WH-like_DNA-bd_sf"/>
</dbReference>
<evidence type="ECO:0000256" key="16">
    <source>
        <dbReference type="SAM" id="MobiDB-lite"/>
    </source>
</evidence>
<keyword evidence="11 15" id="KW-0862">Zinc</keyword>
<evidence type="ECO:0000256" key="7">
    <source>
        <dbReference type="ARBA" id="ARBA00022723"/>
    </source>
</evidence>
<evidence type="ECO:0000256" key="1">
    <source>
        <dbReference type="ARBA" id="ARBA00000900"/>
    </source>
</evidence>
<dbReference type="STRING" id="252740.A0A423WNN3"/>
<reference evidence="18 19" key="1">
    <citation type="submission" date="2015-09" db="EMBL/GenBank/DDBJ databases">
        <title>Host preference determinants of Valsa canker pathogens revealed by comparative genomics.</title>
        <authorList>
            <person name="Yin Z."/>
            <person name="Huang L."/>
        </authorList>
    </citation>
    <scope>NUCLEOTIDE SEQUENCE [LARGE SCALE GENOMIC DNA]</scope>
    <source>
        <strain evidence="18 19">YSFL</strain>
    </source>
</reference>
<evidence type="ECO:0000256" key="12">
    <source>
        <dbReference type="ARBA" id="ARBA00023172"/>
    </source>
</evidence>
<dbReference type="Pfam" id="PF07574">
    <property type="entry name" value="SMC_Nse1"/>
    <property type="match status" value="1"/>
</dbReference>
<evidence type="ECO:0000256" key="9">
    <source>
        <dbReference type="ARBA" id="ARBA00022771"/>
    </source>
</evidence>
<evidence type="ECO:0000256" key="4">
    <source>
        <dbReference type="ARBA" id="ARBA00012483"/>
    </source>
</evidence>
<evidence type="ECO:0000256" key="3">
    <source>
        <dbReference type="ARBA" id="ARBA00010258"/>
    </source>
</evidence>
<feature type="region of interest" description="Disordered" evidence="16">
    <location>
        <begin position="304"/>
        <end position="337"/>
    </location>
</feature>
<evidence type="ECO:0000256" key="5">
    <source>
        <dbReference type="ARBA" id="ARBA00019422"/>
    </source>
</evidence>
<organism evidence="18 19">
    <name type="scientific">Cytospora chrysosperma</name>
    <name type="common">Cytospora canker fungus</name>
    <name type="synonym">Sphaeria chrysosperma</name>
    <dbReference type="NCBI Taxonomy" id="252740"/>
    <lineage>
        <taxon>Eukaryota</taxon>
        <taxon>Fungi</taxon>
        <taxon>Dikarya</taxon>
        <taxon>Ascomycota</taxon>
        <taxon>Pezizomycotina</taxon>
        <taxon>Sordariomycetes</taxon>
        <taxon>Sordariomycetidae</taxon>
        <taxon>Diaporthales</taxon>
        <taxon>Cytosporaceae</taxon>
        <taxon>Cytospora</taxon>
    </lineage>
</organism>
<keyword evidence="7 15" id="KW-0479">Metal-binding</keyword>
<keyword evidence="13 15" id="KW-0234">DNA repair</keyword>
<comment type="subcellular location">
    <subcellularLocation>
        <location evidence="2 15">Nucleus</location>
    </subcellularLocation>
</comment>
<dbReference type="AlphaFoldDB" id="A0A423WNN3"/>
<dbReference type="GO" id="GO:0008270">
    <property type="term" value="F:zinc ion binding"/>
    <property type="evidence" value="ECO:0007669"/>
    <property type="project" value="UniProtKB-KW"/>
</dbReference>
<name>A0A423WNN3_CYTCH</name>
<dbReference type="PANTHER" id="PTHR20973:SF0">
    <property type="entry name" value="NON-STRUCTURAL MAINTENANCE OF CHROMOSOMES ELEMENT 1 HOMOLOG"/>
    <property type="match status" value="1"/>
</dbReference>
<dbReference type="EC" id="2.3.2.27" evidence="4 15"/>
<feature type="region of interest" description="Disordered" evidence="16">
    <location>
        <begin position="147"/>
        <end position="180"/>
    </location>
</feature>
<keyword evidence="19" id="KW-1185">Reference proteome</keyword>
<sequence>MPEWEPILPDGWNHNHRAFLQAFMSRGTLTLAEGRKVIAAILSADDDGARRVDPDTITQDKFRSYIAKTREAIAPLDYDIRNTYHQVDRTQVWALINAHSDPSTQLATSRTPDELSFIKRVLDAMFETYNTNRQEVMAVTAAQARKLARPPTPANNNAHHYGDADRDEATQQARGADRGLKHSDVERLLPSLVDEGWFEESDDGFYSLTPRSLMELKTWLVSAYNEPDVGSDVWQRIKFCEACKEIVTVGQRCPDRDCNARIHDICCEAYWRTRRGGERICPKCQTAWTGENFVGERAVTETAASHRRVGRKSGRRSSMNDSTVDGGGEDMNDGEEE</sequence>
<evidence type="ECO:0000256" key="15">
    <source>
        <dbReference type="RuleBase" id="RU368018"/>
    </source>
</evidence>
<evidence type="ECO:0000313" key="18">
    <source>
        <dbReference type="EMBL" id="ROW05033.1"/>
    </source>
</evidence>
<feature type="compositionally biased region" description="Basic residues" evidence="16">
    <location>
        <begin position="305"/>
        <end position="315"/>
    </location>
</feature>
<keyword evidence="9 15" id="KW-0863">Zinc-finger</keyword>
<dbReference type="PANTHER" id="PTHR20973">
    <property type="entry name" value="NON-SMC ELEMENT 1-RELATED"/>
    <property type="match status" value="1"/>
</dbReference>
<evidence type="ECO:0000259" key="17">
    <source>
        <dbReference type="Pfam" id="PF08746"/>
    </source>
</evidence>
<dbReference type="OrthoDB" id="185455at2759"/>
<evidence type="ECO:0000256" key="2">
    <source>
        <dbReference type="ARBA" id="ARBA00004123"/>
    </source>
</evidence>
<keyword evidence="8 15" id="KW-0227">DNA damage</keyword>
<evidence type="ECO:0000256" key="11">
    <source>
        <dbReference type="ARBA" id="ARBA00022833"/>
    </source>
</evidence>
<evidence type="ECO:0000256" key="6">
    <source>
        <dbReference type="ARBA" id="ARBA00022679"/>
    </source>
</evidence>
<dbReference type="EMBL" id="LJZO01000001">
    <property type="protein sequence ID" value="ROW05033.1"/>
    <property type="molecule type" value="Genomic_DNA"/>
</dbReference>
<comment type="catalytic activity">
    <reaction evidence="1 15">
        <text>S-ubiquitinyl-[E2 ubiquitin-conjugating enzyme]-L-cysteine + [acceptor protein]-L-lysine = [E2 ubiquitin-conjugating enzyme]-L-cysteine + N(6)-ubiquitinyl-[acceptor protein]-L-lysine.</text>
        <dbReference type="EC" id="2.3.2.27"/>
    </reaction>
</comment>
<dbReference type="InterPro" id="IPR011513">
    <property type="entry name" value="Nse1"/>
</dbReference>
<keyword evidence="10 15" id="KW-0833">Ubl conjugation pathway</keyword>